<dbReference type="RefSeq" id="WP_069935777.1">
    <property type="nucleotide sequence ID" value="NZ_MEHJ01000001.1"/>
</dbReference>
<organism evidence="1 2">
    <name type="scientific">Streptomyces agglomeratus</name>
    <dbReference type="NCBI Taxonomy" id="285458"/>
    <lineage>
        <taxon>Bacteria</taxon>
        <taxon>Bacillati</taxon>
        <taxon>Actinomycetota</taxon>
        <taxon>Actinomycetes</taxon>
        <taxon>Kitasatosporales</taxon>
        <taxon>Streptomycetaceae</taxon>
        <taxon>Streptomyces</taxon>
    </lineage>
</organism>
<dbReference type="AlphaFoldDB" id="A0A1E5PHJ3"/>
<accession>A0A1E5PHJ3</accession>
<comment type="caution">
    <text evidence="1">The sequence shown here is derived from an EMBL/GenBank/DDBJ whole genome shotgun (WGS) entry which is preliminary data.</text>
</comment>
<reference evidence="1 2" key="1">
    <citation type="submission" date="2016-08" db="EMBL/GenBank/DDBJ databases">
        <title>Complete genome sequence of Streptomyces agglomeratus strain 6-3-2, a novel anti-MRSA actinomycete isolated from Wuli of Tebit, China.</title>
        <authorList>
            <person name="Chen X."/>
        </authorList>
    </citation>
    <scope>NUCLEOTIDE SEQUENCE [LARGE SCALE GENOMIC DNA]</scope>
    <source>
        <strain evidence="1 2">6-3-2</strain>
    </source>
</reference>
<protein>
    <submittedName>
        <fullName evidence="1">Uncharacterized protein</fullName>
    </submittedName>
</protein>
<keyword evidence="2" id="KW-1185">Reference proteome</keyword>
<gene>
    <name evidence="1" type="ORF">AS594_35385</name>
</gene>
<dbReference type="OrthoDB" id="4147030at2"/>
<sequence length="645" mass="70035">MSAETFKMSRAERLERLRGQLQGVLPQDAKRKKTPPRGANLLWGAMLHGAARLRAGLELTDLEARLVGPMIRLLSEDEVRDFGQVYAQEADSRSRIFPDALAARPIGEGYTSADLFKDLASLHEEIAAQPNVNVIDLNAPTDGGEGAGADSQDFRQGMADYGYGATLVTASGHQARAEEELSHIQAKLTLDRFYTIDETDEWSGSDEIYWATTAASDAAPVAQTLKSGKFGGVDEDEIHRFPANTIMFDGLARKVLTFHIQCWEEDEGPPRDLMDDMREIGDLLHDVSQELEKYAVTEALENTAHFVALLGGIASLIANIMDYIHDDLVGERTFVFNRAAMEALAADPGHEYSPEFETNSYVDGRRNLTIKGTAVIHSDKLAIKTYKGGEWCAPILPWATAKTPDAPAVAIFDGSVYCAIRGMNDRIYVSKLNGTWTAFEEVPNVQTRHAPALASFMGKLYLAYTAPDSQAGLLSSTNGRDWVPGQAPPGQSLTAPALAVRNSTLHIARSVFGIYTNESQDGATWSQAAMATLAHTVTAPALACYKDKLYLAYRDAKDGGAIIIPNGTGWEKPVRMGYTTADAPSLAARNNLVCTLRHTNNSISYGTSIDGTTWGNFHGIPGATSLSTPVASPPYFSVFYRAIEG</sequence>
<dbReference type="SUPFAM" id="SSF89372">
    <property type="entry name" value="Fucose-specific lectin"/>
    <property type="match status" value="2"/>
</dbReference>
<dbReference type="EMBL" id="MEHJ01000001">
    <property type="protein sequence ID" value="OEJ28925.1"/>
    <property type="molecule type" value="Genomic_DNA"/>
</dbReference>
<name>A0A1E5PHJ3_9ACTN</name>
<evidence type="ECO:0000313" key="2">
    <source>
        <dbReference type="Proteomes" id="UP000095759"/>
    </source>
</evidence>
<evidence type="ECO:0000313" key="1">
    <source>
        <dbReference type="EMBL" id="OEJ28925.1"/>
    </source>
</evidence>
<dbReference type="Proteomes" id="UP000095759">
    <property type="component" value="Unassembled WGS sequence"/>
</dbReference>
<proteinExistence type="predicted"/>